<dbReference type="AlphaFoldDB" id="A0A840ULF6"/>
<feature type="transmembrane region" description="Helical" evidence="6">
    <location>
        <begin position="99"/>
        <end position="119"/>
    </location>
</feature>
<evidence type="ECO:0000313" key="8">
    <source>
        <dbReference type="EMBL" id="MBB5346592.1"/>
    </source>
</evidence>
<organism evidence="8 9">
    <name type="scientific">Desulfoprunum benzoelyticum</name>
    <dbReference type="NCBI Taxonomy" id="1506996"/>
    <lineage>
        <taxon>Bacteria</taxon>
        <taxon>Pseudomonadati</taxon>
        <taxon>Thermodesulfobacteriota</taxon>
        <taxon>Desulfobulbia</taxon>
        <taxon>Desulfobulbales</taxon>
        <taxon>Desulfobulbaceae</taxon>
        <taxon>Desulfoprunum</taxon>
    </lineage>
</organism>
<evidence type="ECO:0000256" key="4">
    <source>
        <dbReference type="ARBA" id="ARBA00022989"/>
    </source>
</evidence>
<evidence type="ECO:0000313" key="9">
    <source>
        <dbReference type="Proteomes" id="UP000539642"/>
    </source>
</evidence>
<keyword evidence="8" id="KW-0808">Transferase</keyword>
<feature type="domain" description="Sulfatase N-terminal" evidence="7">
    <location>
        <begin position="246"/>
        <end position="530"/>
    </location>
</feature>
<feature type="transmembrane region" description="Helical" evidence="6">
    <location>
        <begin position="46"/>
        <end position="63"/>
    </location>
</feature>
<dbReference type="Gene3D" id="3.40.720.10">
    <property type="entry name" value="Alkaline Phosphatase, subunit A"/>
    <property type="match status" value="1"/>
</dbReference>
<dbReference type="PANTHER" id="PTHR47371:SF3">
    <property type="entry name" value="PHOSPHOGLYCEROL TRANSFERASE I"/>
    <property type="match status" value="1"/>
</dbReference>
<keyword evidence="2" id="KW-1003">Cell membrane</keyword>
<dbReference type="Pfam" id="PF00884">
    <property type="entry name" value="Sulfatase"/>
    <property type="match status" value="1"/>
</dbReference>
<dbReference type="SUPFAM" id="SSF53649">
    <property type="entry name" value="Alkaline phosphatase-like"/>
    <property type="match status" value="1"/>
</dbReference>
<evidence type="ECO:0000256" key="3">
    <source>
        <dbReference type="ARBA" id="ARBA00022692"/>
    </source>
</evidence>
<feature type="transmembrane region" description="Helical" evidence="6">
    <location>
        <begin position="169"/>
        <end position="188"/>
    </location>
</feature>
<accession>A0A840ULF6</accession>
<keyword evidence="5 6" id="KW-0472">Membrane</keyword>
<sequence length="592" mass="67880">MTAPSLYRWIVTRQNNIYGSLKLNGYHPVCKKIVLSRFGANHSTDLVSMLIFIYLLLLAGVFFTLNQNFFLIYIGCIVDVYVIYLIFKVTKNWSNKLLAVVPLVLGIIYIVQLYSVYAVGGYLSPLAIQNAQTAYTTDIKYTLLIWVLLIFALVYLVEMVRPQKQNKNTTAAIIVPLYLLSIPIAPLANNFSVNVLESPIRSFALSAYAAYFNPNKKSDINFLQIGSLRKRQVYEYRNKYINVSDKNIVVIFSEGISSRWIAPYGGIYSDLTPNLNKLYGESFVIDNYYNHTAATFRGLRGQLLSSFQRIGGSNVEKTGLMQRQDSIKSKFNWTYPVEALKDEGYKSYFYLSQENVLNKMLETLKFDEVYGRTKLSELYLDGKIDSKVLTDKQLFESMLKSLIEKNEKGEKFFAALYNFDTHNNLNAEISYRGLNNEVLNRLKKFDSIFGDFLQEFKKSRLSENTVLIFTSDHSTFPDRHARSADPRMPHFFVDKIPFLIYGNGIKHNIFDAEGATSIAFMPTLLDFLGIKNFSNMMIGCSMFEKCSANRLIVIGDERFQTSREGFVPIKNNNEFHKQHQIVDLSLNLSDFN</sequence>
<dbReference type="PANTHER" id="PTHR47371">
    <property type="entry name" value="LIPOTEICHOIC ACID SYNTHASE"/>
    <property type="match status" value="1"/>
</dbReference>
<reference evidence="8 9" key="1">
    <citation type="submission" date="2020-08" db="EMBL/GenBank/DDBJ databases">
        <title>Genomic Encyclopedia of Type Strains, Phase IV (KMG-IV): sequencing the most valuable type-strain genomes for metagenomic binning, comparative biology and taxonomic classification.</title>
        <authorList>
            <person name="Goeker M."/>
        </authorList>
    </citation>
    <scope>NUCLEOTIDE SEQUENCE [LARGE SCALE GENOMIC DNA]</scope>
    <source>
        <strain evidence="8 9">DSM 28570</strain>
    </source>
</reference>
<dbReference type="InterPro" id="IPR050448">
    <property type="entry name" value="OpgB/LTA_synthase_biosynth"/>
</dbReference>
<evidence type="ECO:0000256" key="6">
    <source>
        <dbReference type="SAM" id="Phobius"/>
    </source>
</evidence>
<gene>
    <name evidence="8" type="ORF">HNQ81_000299</name>
</gene>
<dbReference type="GO" id="GO:0016740">
    <property type="term" value="F:transferase activity"/>
    <property type="evidence" value="ECO:0007669"/>
    <property type="project" value="UniProtKB-KW"/>
</dbReference>
<dbReference type="InterPro" id="IPR017850">
    <property type="entry name" value="Alkaline_phosphatase_core_sf"/>
</dbReference>
<feature type="transmembrane region" description="Helical" evidence="6">
    <location>
        <begin position="139"/>
        <end position="157"/>
    </location>
</feature>
<dbReference type="EMBL" id="JACHEO010000001">
    <property type="protein sequence ID" value="MBB5346592.1"/>
    <property type="molecule type" value="Genomic_DNA"/>
</dbReference>
<keyword evidence="3 6" id="KW-0812">Transmembrane</keyword>
<dbReference type="RefSeq" id="WP_221270803.1">
    <property type="nucleotide sequence ID" value="NZ_JACHEO010000001.1"/>
</dbReference>
<comment type="subcellular location">
    <subcellularLocation>
        <location evidence="1">Cell membrane</location>
        <topology evidence="1">Multi-pass membrane protein</topology>
    </subcellularLocation>
</comment>
<evidence type="ECO:0000256" key="2">
    <source>
        <dbReference type="ARBA" id="ARBA00022475"/>
    </source>
</evidence>
<evidence type="ECO:0000259" key="7">
    <source>
        <dbReference type="Pfam" id="PF00884"/>
    </source>
</evidence>
<keyword evidence="4 6" id="KW-1133">Transmembrane helix</keyword>
<dbReference type="InterPro" id="IPR000917">
    <property type="entry name" value="Sulfatase_N"/>
</dbReference>
<evidence type="ECO:0000256" key="5">
    <source>
        <dbReference type="ARBA" id="ARBA00023136"/>
    </source>
</evidence>
<protein>
    <submittedName>
        <fullName evidence="8">Phosphoglycerol transferase MdoB-like AlkP superfamily enzyme</fullName>
    </submittedName>
</protein>
<comment type="caution">
    <text evidence="8">The sequence shown here is derived from an EMBL/GenBank/DDBJ whole genome shotgun (WGS) entry which is preliminary data.</text>
</comment>
<dbReference type="GO" id="GO:0005886">
    <property type="term" value="C:plasma membrane"/>
    <property type="evidence" value="ECO:0007669"/>
    <property type="project" value="UniProtKB-SubCell"/>
</dbReference>
<dbReference type="Proteomes" id="UP000539642">
    <property type="component" value="Unassembled WGS sequence"/>
</dbReference>
<name>A0A840ULF6_9BACT</name>
<feature type="transmembrane region" description="Helical" evidence="6">
    <location>
        <begin position="69"/>
        <end position="87"/>
    </location>
</feature>
<proteinExistence type="predicted"/>
<evidence type="ECO:0000256" key="1">
    <source>
        <dbReference type="ARBA" id="ARBA00004651"/>
    </source>
</evidence>
<keyword evidence="9" id="KW-1185">Reference proteome</keyword>